<dbReference type="AlphaFoldDB" id="A0A0C2MB78"/>
<dbReference type="Proteomes" id="UP000031668">
    <property type="component" value="Unassembled WGS sequence"/>
</dbReference>
<organism evidence="1 2">
    <name type="scientific">Thelohanellus kitauei</name>
    <name type="common">Myxosporean</name>
    <dbReference type="NCBI Taxonomy" id="669202"/>
    <lineage>
        <taxon>Eukaryota</taxon>
        <taxon>Metazoa</taxon>
        <taxon>Cnidaria</taxon>
        <taxon>Myxozoa</taxon>
        <taxon>Myxosporea</taxon>
        <taxon>Bivalvulida</taxon>
        <taxon>Platysporina</taxon>
        <taxon>Myxobolidae</taxon>
        <taxon>Thelohanellus</taxon>
    </lineage>
</organism>
<evidence type="ECO:0000313" key="1">
    <source>
        <dbReference type="EMBL" id="KII61574.1"/>
    </source>
</evidence>
<gene>
    <name evidence="1" type="ORF">RF11_08071</name>
</gene>
<dbReference type="EMBL" id="JWZT01005323">
    <property type="protein sequence ID" value="KII61574.1"/>
    <property type="molecule type" value="Genomic_DNA"/>
</dbReference>
<proteinExistence type="predicted"/>
<keyword evidence="2" id="KW-1185">Reference proteome</keyword>
<reference evidence="1 2" key="1">
    <citation type="journal article" date="2014" name="Genome Biol. Evol.">
        <title>The genome of the myxosporean Thelohanellus kitauei shows adaptations to nutrient acquisition within its fish host.</title>
        <authorList>
            <person name="Yang Y."/>
            <person name="Xiong J."/>
            <person name="Zhou Z."/>
            <person name="Huo F."/>
            <person name="Miao W."/>
            <person name="Ran C."/>
            <person name="Liu Y."/>
            <person name="Zhang J."/>
            <person name="Feng J."/>
            <person name="Wang M."/>
            <person name="Wang M."/>
            <person name="Wang L."/>
            <person name="Yao B."/>
        </authorList>
    </citation>
    <scope>NUCLEOTIDE SEQUENCE [LARGE SCALE GENOMIC DNA]</scope>
    <source>
        <strain evidence="1">Wuqing</strain>
    </source>
</reference>
<evidence type="ECO:0000313" key="2">
    <source>
        <dbReference type="Proteomes" id="UP000031668"/>
    </source>
</evidence>
<accession>A0A0C2MB78</accession>
<sequence>MSDVLCKIRQMLTKCSLVPVFVGCDVFNENFRNCLSRLEQHFTSCAVLDLGDTKAKLVSFLRAIRTNSLVKYALLSKKKCSYEEISKIQTDNSDEDVYFIHAGVECSRYSTKFEHSYKECVAKLRCIEKRCRF</sequence>
<protein>
    <submittedName>
        <fullName evidence="1">Uncharacterized protein</fullName>
    </submittedName>
</protein>
<comment type="caution">
    <text evidence="1">The sequence shown here is derived from an EMBL/GenBank/DDBJ whole genome shotgun (WGS) entry which is preliminary data.</text>
</comment>
<name>A0A0C2MB78_THEKT</name>